<dbReference type="EMBL" id="KV417579">
    <property type="protein sequence ID" value="KZP17783.1"/>
    <property type="molecule type" value="Genomic_DNA"/>
</dbReference>
<dbReference type="AlphaFoldDB" id="A0A166GFK1"/>
<keyword evidence="2" id="KW-1185">Reference proteome</keyword>
<reference evidence="1 2" key="1">
    <citation type="journal article" date="2016" name="Mol. Biol. Evol.">
        <title>Comparative Genomics of Early-Diverging Mushroom-Forming Fungi Provides Insights into the Origins of Lignocellulose Decay Capabilities.</title>
        <authorList>
            <person name="Nagy L.G."/>
            <person name="Riley R."/>
            <person name="Tritt A."/>
            <person name="Adam C."/>
            <person name="Daum C."/>
            <person name="Floudas D."/>
            <person name="Sun H."/>
            <person name="Yadav J.S."/>
            <person name="Pangilinan J."/>
            <person name="Larsson K.H."/>
            <person name="Matsuura K."/>
            <person name="Barry K."/>
            <person name="Labutti K."/>
            <person name="Kuo R."/>
            <person name="Ohm R.A."/>
            <person name="Bhattacharya S.S."/>
            <person name="Shirouzu T."/>
            <person name="Yoshinaga Y."/>
            <person name="Martin F.M."/>
            <person name="Grigoriev I.V."/>
            <person name="Hibbett D.S."/>
        </authorList>
    </citation>
    <scope>NUCLEOTIDE SEQUENCE [LARGE SCALE GENOMIC DNA]</scope>
    <source>
        <strain evidence="1 2">CBS 109695</strain>
    </source>
</reference>
<organism evidence="1 2">
    <name type="scientific">Athelia psychrophila</name>
    <dbReference type="NCBI Taxonomy" id="1759441"/>
    <lineage>
        <taxon>Eukaryota</taxon>
        <taxon>Fungi</taxon>
        <taxon>Dikarya</taxon>
        <taxon>Basidiomycota</taxon>
        <taxon>Agaricomycotina</taxon>
        <taxon>Agaricomycetes</taxon>
        <taxon>Agaricomycetidae</taxon>
        <taxon>Atheliales</taxon>
        <taxon>Atheliaceae</taxon>
        <taxon>Athelia</taxon>
    </lineage>
</organism>
<accession>A0A166GFK1</accession>
<evidence type="ECO:0000313" key="2">
    <source>
        <dbReference type="Proteomes" id="UP000076532"/>
    </source>
</evidence>
<dbReference type="Proteomes" id="UP000076532">
    <property type="component" value="Unassembled WGS sequence"/>
</dbReference>
<protein>
    <submittedName>
        <fullName evidence="1">Uncharacterized protein</fullName>
    </submittedName>
</protein>
<proteinExistence type="predicted"/>
<sequence>MFVGEMHVLCTTEFGAAGNWAQDWELVRVQGTAAGPGTGVKGAADAGRWARGYACGSMGWAQAGSCSGWAGGRGVGGRVLGGRVCGRRVGAGVWRVRERVRAQEVGVDAGKELPRTCGCRRGCVGMRMAGELARAQGAGAGAGSGRAHVCAACERGGVGWTWARSCRARVGVRRCALVHKCGCMGVDLGGELVCARGHRWEAGVGGGVGVWAWTGAATWVWACSAWVWEWGWCRDTGSGRAGTGVGVWVGHGDAGVRVWGCRRVGVWVWAWAWADRCMGRLLMGMGAAAPIPICAKHL</sequence>
<gene>
    <name evidence="1" type="ORF">FIBSPDRAFT_894023</name>
</gene>
<name>A0A166GFK1_9AGAM</name>
<evidence type="ECO:0000313" key="1">
    <source>
        <dbReference type="EMBL" id="KZP17783.1"/>
    </source>
</evidence>